<comment type="subcellular location">
    <subcellularLocation>
        <location evidence="1">Membrane</location>
        <topology evidence="1">Multi-pass membrane protein</topology>
    </subcellularLocation>
</comment>
<feature type="transmembrane region" description="Helical" evidence="6">
    <location>
        <begin position="98"/>
        <end position="116"/>
    </location>
</feature>
<dbReference type="PANTHER" id="PTHR23112:SF0">
    <property type="entry name" value="TRANSMEMBRANE PROTEIN 116"/>
    <property type="match status" value="1"/>
</dbReference>
<evidence type="ECO:0000256" key="1">
    <source>
        <dbReference type="ARBA" id="ARBA00004141"/>
    </source>
</evidence>
<evidence type="ECO:0000313" key="8">
    <source>
        <dbReference type="Proteomes" id="UP001054902"/>
    </source>
</evidence>
<organism evidence="7 8">
    <name type="scientific">Chaetoceros tenuissimus</name>
    <dbReference type="NCBI Taxonomy" id="426638"/>
    <lineage>
        <taxon>Eukaryota</taxon>
        <taxon>Sar</taxon>
        <taxon>Stramenopiles</taxon>
        <taxon>Ochrophyta</taxon>
        <taxon>Bacillariophyta</taxon>
        <taxon>Coscinodiscophyceae</taxon>
        <taxon>Chaetocerotophycidae</taxon>
        <taxon>Chaetocerotales</taxon>
        <taxon>Chaetocerotaceae</taxon>
        <taxon>Chaetoceros</taxon>
    </lineage>
</organism>
<evidence type="ECO:0000256" key="5">
    <source>
        <dbReference type="SAM" id="MobiDB-lite"/>
    </source>
</evidence>
<evidence type="ECO:0000256" key="4">
    <source>
        <dbReference type="ARBA" id="ARBA00023136"/>
    </source>
</evidence>
<dbReference type="PANTHER" id="PTHR23112">
    <property type="entry name" value="G PROTEIN-COUPLED RECEPTOR 157-RELATED"/>
    <property type="match status" value="1"/>
</dbReference>
<evidence type="ECO:0000256" key="3">
    <source>
        <dbReference type="ARBA" id="ARBA00022989"/>
    </source>
</evidence>
<keyword evidence="3 6" id="KW-1133">Transmembrane helix</keyword>
<proteinExistence type="predicted"/>
<gene>
    <name evidence="7" type="ORF">CTEN210_05568</name>
</gene>
<dbReference type="Gene3D" id="1.20.1070.10">
    <property type="entry name" value="Rhodopsin 7-helix transmembrane proteins"/>
    <property type="match status" value="1"/>
</dbReference>
<feature type="transmembrane region" description="Helical" evidence="6">
    <location>
        <begin position="261"/>
        <end position="284"/>
    </location>
</feature>
<comment type="caution">
    <text evidence="7">The sequence shown here is derived from an EMBL/GenBank/DDBJ whole genome shotgun (WGS) entry which is preliminary data.</text>
</comment>
<feature type="transmembrane region" description="Helical" evidence="6">
    <location>
        <begin position="14"/>
        <end position="32"/>
    </location>
</feature>
<dbReference type="Proteomes" id="UP001054902">
    <property type="component" value="Unassembled WGS sequence"/>
</dbReference>
<dbReference type="SUPFAM" id="SSF81321">
    <property type="entry name" value="Family A G protein-coupled receptor-like"/>
    <property type="match status" value="1"/>
</dbReference>
<accession>A0AAD3CN79</accession>
<evidence type="ECO:0000313" key="7">
    <source>
        <dbReference type="EMBL" id="GFH49092.1"/>
    </source>
</evidence>
<evidence type="ECO:0008006" key="9">
    <source>
        <dbReference type="Google" id="ProtNLM"/>
    </source>
</evidence>
<evidence type="ECO:0000256" key="6">
    <source>
        <dbReference type="SAM" id="Phobius"/>
    </source>
</evidence>
<feature type="transmembrane region" description="Helical" evidence="6">
    <location>
        <begin position="233"/>
        <end position="255"/>
    </location>
</feature>
<dbReference type="EMBL" id="BLLK01000032">
    <property type="protein sequence ID" value="GFH49092.1"/>
    <property type="molecule type" value="Genomic_DNA"/>
</dbReference>
<feature type="transmembrane region" description="Helical" evidence="6">
    <location>
        <begin position="128"/>
        <end position="149"/>
    </location>
</feature>
<keyword evidence="2 6" id="KW-0812">Transmembrane</keyword>
<dbReference type="GO" id="GO:0004930">
    <property type="term" value="F:G protein-coupled receptor activity"/>
    <property type="evidence" value="ECO:0007669"/>
    <property type="project" value="TreeGrafter"/>
</dbReference>
<keyword evidence="4 6" id="KW-0472">Membrane</keyword>
<dbReference type="GO" id="GO:0005886">
    <property type="term" value="C:plasma membrane"/>
    <property type="evidence" value="ECO:0007669"/>
    <property type="project" value="TreeGrafter"/>
</dbReference>
<protein>
    <recommendedName>
        <fullName evidence="9">G-protein coupled receptors family 2 profile 2 domain-containing protein</fullName>
    </recommendedName>
</protein>
<dbReference type="GO" id="GO:0007189">
    <property type="term" value="P:adenylate cyclase-activating G protein-coupled receptor signaling pathway"/>
    <property type="evidence" value="ECO:0007669"/>
    <property type="project" value="TreeGrafter"/>
</dbReference>
<feature type="region of interest" description="Disordered" evidence="5">
    <location>
        <begin position="458"/>
        <end position="480"/>
    </location>
</feature>
<evidence type="ECO:0000256" key="2">
    <source>
        <dbReference type="ARBA" id="ARBA00022692"/>
    </source>
</evidence>
<dbReference type="Pfam" id="PF05462">
    <property type="entry name" value="Dicty_CAR"/>
    <property type="match status" value="1"/>
</dbReference>
<dbReference type="AlphaFoldDB" id="A0AAD3CN79"/>
<sequence length="480" mass="53684">MSGPGIALNILQKVPSLLSVLGSSMIISSVFRSQRNRENTQQRIVGIMSIIDLMASTSWLTTNLWIPKSYDEMFPATLGNHISCNIQGFILQANTTSILYNGCLSVYYLVVIRFSWKDRQLKKLEKIFHVICFSFGFISASVLAALNLYGPANWNCWIAASTDSNTIPSQERQVLVHRLQLGLFYIPLWCAIILSAICMFIIYLHVRKTEMTSARYSGSELVRTKEVAMQGKLFVGAFVATWLFPSIARIIQISGGTPNSVLVVLAGTFVGSQGFFNSIVYFRVRVLKKLRRDRFAKKSRIIKLIIKENLFCCCASRELDDAGHSDDDCEVHLRPSGNSGNHSNNSDAEEFSFVERRLRSVNSSRKNMQPRSGGTDDWRALRKSGINLISTKSIDRENVIITDSDFSHVDNNNSGAKSQLVNNDNQVKLEDKEQYDGMDCFVDVNGINTISKKDMSTNAIENGDTDISNQTDLNNAESTT</sequence>
<keyword evidence="8" id="KW-1185">Reference proteome</keyword>
<name>A0AAD3CN79_9STRA</name>
<feature type="transmembrane region" description="Helical" evidence="6">
    <location>
        <begin position="44"/>
        <end position="66"/>
    </location>
</feature>
<feature type="transmembrane region" description="Helical" evidence="6">
    <location>
        <begin position="184"/>
        <end position="206"/>
    </location>
</feature>
<reference evidence="7 8" key="1">
    <citation type="journal article" date="2021" name="Sci. Rep.">
        <title>The genome of the diatom Chaetoceros tenuissimus carries an ancient integrated fragment of an extant virus.</title>
        <authorList>
            <person name="Hongo Y."/>
            <person name="Kimura K."/>
            <person name="Takaki Y."/>
            <person name="Yoshida Y."/>
            <person name="Baba S."/>
            <person name="Kobayashi G."/>
            <person name="Nagasaki K."/>
            <person name="Hano T."/>
            <person name="Tomaru Y."/>
        </authorList>
    </citation>
    <scope>NUCLEOTIDE SEQUENCE [LARGE SCALE GENOMIC DNA]</scope>
    <source>
        <strain evidence="7 8">NIES-3715</strain>
    </source>
</reference>